<comment type="similarity">
    <text evidence="5 14 16">Belongs to the RNase HII family.</text>
</comment>
<evidence type="ECO:0000256" key="14">
    <source>
        <dbReference type="HAMAP-Rule" id="MF_00052"/>
    </source>
</evidence>
<accession>A0A831ZQU9</accession>
<evidence type="ECO:0000256" key="15">
    <source>
        <dbReference type="PROSITE-ProRule" id="PRU01319"/>
    </source>
</evidence>
<evidence type="ECO:0000256" key="2">
    <source>
        <dbReference type="ARBA" id="ARBA00001946"/>
    </source>
</evidence>
<feature type="binding site" evidence="14 15">
    <location>
        <position position="126"/>
    </location>
    <ligand>
        <name>a divalent metal cation</name>
        <dbReference type="ChEBI" id="CHEBI:60240"/>
    </ligand>
</feature>
<evidence type="ECO:0000256" key="10">
    <source>
        <dbReference type="ARBA" id="ARBA00022723"/>
    </source>
</evidence>
<dbReference type="HAMAP" id="MF_00052_B">
    <property type="entry name" value="RNase_HII_B"/>
    <property type="match status" value="1"/>
</dbReference>
<evidence type="ECO:0000256" key="6">
    <source>
        <dbReference type="ARBA" id="ARBA00012180"/>
    </source>
</evidence>
<name>A0A831ZQU9_9BACT</name>
<protein>
    <recommendedName>
        <fullName evidence="7 14">Ribonuclease HII</fullName>
        <shortName evidence="14">RNase HII</shortName>
        <ecNumber evidence="6 14">3.1.26.4</ecNumber>
    </recommendedName>
</protein>
<comment type="function">
    <text evidence="3 14 16">Endonuclease that specifically degrades the RNA of RNA-DNA hybrids.</text>
</comment>
<evidence type="ECO:0000256" key="17">
    <source>
        <dbReference type="SAM" id="MobiDB-lite"/>
    </source>
</evidence>
<dbReference type="NCBIfam" id="NF000595">
    <property type="entry name" value="PRK00015.1-3"/>
    <property type="match status" value="1"/>
</dbReference>
<evidence type="ECO:0000256" key="3">
    <source>
        <dbReference type="ARBA" id="ARBA00004065"/>
    </source>
</evidence>
<comment type="cofactor">
    <cofactor evidence="14 15">
        <name>Mn(2+)</name>
        <dbReference type="ChEBI" id="CHEBI:29035"/>
    </cofactor>
    <cofactor evidence="14 15">
        <name>Mg(2+)</name>
        <dbReference type="ChEBI" id="CHEBI:18420"/>
    </cofactor>
    <text evidence="14 15">Manganese or magnesium. Binds 1 divalent metal ion per monomer in the absence of substrate. May bind a second metal ion after substrate binding.</text>
</comment>
<dbReference type="PROSITE" id="PS51975">
    <property type="entry name" value="RNASE_H_2"/>
    <property type="match status" value="1"/>
</dbReference>
<evidence type="ECO:0000313" key="19">
    <source>
        <dbReference type="EMBL" id="HFK96104.1"/>
    </source>
</evidence>
<dbReference type="InterPro" id="IPR036397">
    <property type="entry name" value="RNaseH_sf"/>
</dbReference>
<dbReference type="PANTHER" id="PTHR10954:SF18">
    <property type="entry name" value="RIBONUCLEASE HII"/>
    <property type="match status" value="1"/>
</dbReference>
<feature type="binding site" evidence="14 15">
    <location>
        <position position="34"/>
    </location>
    <ligand>
        <name>a divalent metal cation</name>
        <dbReference type="ChEBI" id="CHEBI:60240"/>
    </ligand>
</feature>
<evidence type="ECO:0000256" key="13">
    <source>
        <dbReference type="ARBA" id="ARBA00023211"/>
    </source>
</evidence>
<comment type="catalytic activity">
    <reaction evidence="1 14 15 16">
        <text>Endonucleolytic cleavage to 5'-phosphomonoester.</text>
        <dbReference type="EC" id="3.1.26.4"/>
    </reaction>
</comment>
<dbReference type="InterPro" id="IPR024567">
    <property type="entry name" value="RNase_HII/HIII_dom"/>
</dbReference>
<keyword evidence="12 14" id="KW-0378">Hydrolase</keyword>
<evidence type="ECO:0000256" key="7">
    <source>
        <dbReference type="ARBA" id="ARBA00019179"/>
    </source>
</evidence>
<evidence type="ECO:0000256" key="11">
    <source>
        <dbReference type="ARBA" id="ARBA00022759"/>
    </source>
</evidence>
<dbReference type="FunFam" id="3.30.420.10:FF:000006">
    <property type="entry name" value="Ribonuclease HII"/>
    <property type="match status" value="1"/>
</dbReference>
<keyword evidence="13 14" id="KW-0464">Manganese</keyword>
<sequence length="225" mass="24512">MLVQRPLFETPPVDGLAFDNAIRRRGFRLVAGVDEVGRGPLAGPVVAAAVILAENTSLPGVTDSKKVTPRRREELAAVIRDHAVAVSVGCAEPDEIDRTDILRATFSAMLRAIQSLKVPPDFVLLDGPYTLPLAVPQRGVIQGDVRSLSIAAASIIAKVHRDRLMDDYHSLYPAYGFHRHKGYPTAEHREALRRFGPCPIHRRSFQGVLSSKDPAHGPASRTHGP</sequence>
<dbReference type="InterPro" id="IPR022898">
    <property type="entry name" value="RNase_HII"/>
</dbReference>
<keyword evidence="9 14" id="KW-0540">Nuclease</keyword>
<keyword evidence="8 14" id="KW-0963">Cytoplasm</keyword>
<comment type="subcellular location">
    <subcellularLocation>
        <location evidence="4 14">Cytoplasm</location>
    </subcellularLocation>
</comment>
<dbReference type="GO" id="GO:0006298">
    <property type="term" value="P:mismatch repair"/>
    <property type="evidence" value="ECO:0007669"/>
    <property type="project" value="TreeGrafter"/>
</dbReference>
<evidence type="ECO:0000256" key="9">
    <source>
        <dbReference type="ARBA" id="ARBA00022722"/>
    </source>
</evidence>
<comment type="cofactor">
    <cofactor evidence="2">
        <name>Mg(2+)</name>
        <dbReference type="ChEBI" id="CHEBI:18420"/>
    </cofactor>
</comment>
<comment type="caution">
    <text evidence="19">The sequence shown here is derived from an EMBL/GenBank/DDBJ whole genome shotgun (WGS) entry which is preliminary data.</text>
</comment>
<evidence type="ECO:0000259" key="18">
    <source>
        <dbReference type="PROSITE" id="PS51975"/>
    </source>
</evidence>
<dbReference type="InterPro" id="IPR012337">
    <property type="entry name" value="RNaseH-like_sf"/>
</dbReference>
<dbReference type="InterPro" id="IPR001352">
    <property type="entry name" value="RNase_HII/HIII"/>
</dbReference>
<evidence type="ECO:0000256" key="16">
    <source>
        <dbReference type="RuleBase" id="RU003515"/>
    </source>
</evidence>
<dbReference type="PANTHER" id="PTHR10954">
    <property type="entry name" value="RIBONUCLEASE H2 SUBUNIT A"/>
    <property type="match status" value="1"/>
</dbReference>
<reference evidence="19" key="1">
    <citation type="journal article" date="2020" name="mSystems">
        <title>Genome- and Community-Level Interaction Insights into Carbon Utilization and Element Cycling Functions of Hydrothermarchaeota in Hydrothermal Sediment.</title>
        <authorList>
            <person name="Zhou Z."/>
            <person name="Liu Y."/>
            <person name="Xu W."/>
            <person name="Pan J."/>
            <person name="Luo Z.H."/>
            <person name="Li M."/>
        </authorList>
    </citation>
    <scope>NUCLEOTIDE SEQUENCE [LARGE SCALE GENOMIC DNA]</scope>
    <source>
        <strain evidence="19">SpSt-456</strain>
    </source>
</reference>
<dbReference type="GO" id="GO:0005737">
    <property type="term" value="C:cytoplasm"/>
    <property type="evidence" value="ECO:0007669"/>
    <property type="project" value="UniProtKB-SubCell"/>
</dbReference>
<dbReference type="AlphaFoldDB" id="A0A831ZQU9"/>
<evidence type="ECO:0000256" key="8">
    <source>
        <dbReference type="ARBA" id="ARBA00022490"/>
    </source>
</evidence>
<evidence type="ECO:0000256" key="5">
    <source>
        <dbReference type="ARBA" id="ARBA00007383"/>
    </source>
</evidence>
<evidence type="ECO:0000256" key="1">
    <source>
        <dbReference type="ARBA" id="ARBA00000077"/>
    </source>
</evidence>
<dbReference type="Pfam" id="PF01351">
    <property type="entry name" value="RNase_HII"/>
    <property type="match status" value="1"/>
</dbReference>
<dbReference type="GO" id="GO:0030145">
    <property type="term" value="F:manganese ion binding"/>
    <property type="evidence" value="ECO:0007669"/>
    <property type="project" value="UniProtKB-UniRule"/>
</dbReference>
<evidence type="ECO:0000256" key="12">
    <source>
        <dbReference type="ARBA" id="ARBA00022801"/>
    </source>
</evidence>
<dbReference type="GO" id="GO:0043137">
    <property type="term" value="P:DNA replication, removal of RNA primer"/>
    <property type="evidence" value="ECO:0007669"/>
    <property type="project" value="TreeGrafter"/>
</dbReference>
<dbReference type="SUPFAM" id="SSF53098">
    <property type="entry name" value="Ribonuclease H-like"/>
    <property type="match status" value="1"/>
</dbReference>
<feature type="domain" description="RNase H type-2" evidence="18">
    <location>
        <begin position="28"/>
        <end position="217"/>
    </location>
</feature>
<proteinExistence type="inferred from homology"/>
<dbReference type="CDD" id="cd07182">
    <property type="entry name" value="RNase_HII_bacteria_HII_like"/>
    <property type="match status" value="1"/>
</dbReference>
<feature type="region of interest" description="Disordered" evidence="17">
    <location>
        <begin position="206"/>
        <end position="225"/>
    </location>
</feature>
<keyword evidence="11 14" id="KW-0255">Endonuclease</keyword>
<organism evidence="19">
    <name type="scientific">Desulfacinum infernum</name>
    <dbReference type="NCBI Taxonomy" id="35837"/>
    <lineage>
        <taxon>Bacteria</taxon>
        <taxon>Pseudomonadati</taxon>
        <taxon>Thermodesulfobacteriota</taxon>
        <taxon>Syntrophobacteria</taxon>
        <taxon>Syntrophobacterales</taxon>
        <taxon>Syntrophobacteraceae</taxon>
        <taxon>Desulfacinum</taxon>
    </lineage>
</organism>
<gene>
    <name evidence="14" type="primary">rnhB</name>
    <name evidence="19" type="ORF">ENS06_02120</name>
</gene>
<dbReference type="Gene3D" id="3.30.420.10">
    <property type="entry name" value="Ribonuclease H-like superfamily/Ribonuclease H"/>
    <property type="match status" value="1"/>
</dbReference>
<dbReference type="GO" id="GO:0003723">
    <property type="term" value="F:RNA binding"/>
    <property type="evidence" value="ECO:0007669"/>
    <property type="project" value="UniProtKB-UniRule"/>
</dbReference>
<dbReference type="GO" id="GO:0032299">
    <property type="term" value="C:ribonuclease H2 complex"/>
    <property type="evidence" value="ECO:0007669"/>
    <property type="project" value="TreeGrafter"/>
</dbReference>
<dbReference type="NCBIfam" id="NF000594">
    <property type="entry name" value="PRK00015.1-1"/>
    <property type="match status" value="1"/>
</dbReference>
<dbReference type="GO" id="GO:0004523">
    <property type="term" value="F:RNA-DNA hybrid ribonuclease activity"/>
    <property type="evidence" value="ECO:0007669"/>
    <property type="project" value="UniProtKB-UniRule"/>
</dbReference>
<dbReference type="EMBL" id="DSTK01000009">
    <property type="protein sequence ID" value="HFK96104.1"/>
    <property type="molecule type" value="Genomic_DNA"/>
</dbReference>
<dbReference type="EC" id="3.1.26.4" evidence="6 14"/>
<keyword evidence="10 14" id="KW-0479">Metal-binding</keyword>
<feature type="binding site" evidence="14 15">
    <location>
        <position position="35"/>
    </location>
    <ligand>
        <name>a divalent metal cation</name>
        <dbReference type="ChEBI" id="CHEBI:60240"/>
    </ligand>
</feature>
<evidence type="ECO:0000256" key="4">
    <source>
        <dbReference type="ARBA" id="ARBA00004496"/>
    </source>
</evidence>